<sequence length="949" mass="101612">MPAPAKRINLAMNSLRGPQEVVDHFSEYVCHRFATHAQFFPASLVRESHIDSTTTIIPPPPAASCPAPENDSTTTLPPHQPLSAASSDSNEHIPAAQQPPSLPAEHAPGARLCYQTMMEVLSLPPAVFFASRRATGTKEPILSDTAGTAKSTKPVLFLPVHFNGRKLGVFVLAPWDPPGKLGKSFGARTVSAATSASAPDGRRTRSRAGSQQRPDSGLRAVSDQLVQGPLNDPAVELVKQLVRFFAAYYYSAQERQLNQETMRKFQERLAVMEATANAKSTFLANMSHEIRTPAAQVIQAVHMLSETDLNSIQREHVQVIIRSSELLLAILNDVLDLSKLENGKIRFENRTFDLHEALRQSVDAYTNPRKPVDVGCVMDRALPQFVVGDVVRLRQIFNNLLSNAVKFTNVGHVLLRAMLVSMDSTSARVRFSVQDTGCGIPQDRLASIFERFEQSDETITRLYGGTGLGLSICQSLCTLMNSSLEVTSELNRGSDFSFEVSLPFAPPDHIVPPHIHSPPPPILDPAAPPRLIRLVICTGPAAERPPQLPPAALRGTSSRVVATNSGSSNVLSGKSRPHDVMNDLLANYGIVVATVYTTCNALMDSANATGTGPKPNIVVITCPKRWPPIPPAPPRLPTVIVSGCDMLASADGGPTLVPPHSPYSNLAYVARPFKQTHLYRVLDTVAGLGDALPLSTLINGHSGGDSALVAEPPPIPRSPNAGSVVGGADTKADVDPQFNRLPSPTCACDGSAATGAPHNAPSVIASDLSSTAHTAAGSGLVAGGYAPLRVLVVDDNPLNRKLMQAMVAKLGHEVELAENGKVAVDRVLAMPAASIGDPAADGARVEADEEDTGVANIDCIFMDVRMPVLDGLEATRLIVAHFDSLPDPAQRARRPVIFGLSADALQESEETGLFHGMDVYLRKPLLRKDIETALNQYFGPNGLRHKTQP</sequence>
<reference evidence="10 11" key="1">
    <citation type="submission" date="2016-07" db="EMBL/GenBank/DDBJ databases">
        <title>Pervasive Adenine N6-methylation of Active Genes in Fungi.</title>
        <authorList>
            <consortium name="DOE Joint Genome Institute"/>
            <person name="Mondo S.J."/>
            <person name="Dannebaum R.O."/>
            <person name="Kuo R.C."/>
            <person name="Labutti K."/>
            <person name="Haridas S."/>
            <person name="Kuo A."/>
            <person name="Salamov A."/>
            <person name="Ahrendt S.R."/>
            <person name="Lipzen A."/>
            <person name="Sullivan W."/>
            <person name="Andreopoulos W.B."/>
            <person name="Clum A."/>
            <person name="Lindquist E."/>
            <person name="Daum C."/>
            <person name="Ramamoorthy G.K."/>
            <person name="Gryganskyi A."/>
            <person name="Culley D."/>
            <person name="Magnuson J.K."/>
            <person name="James T.Y."/>
            <person name="O'Malley M.A."/>
            <person name="Stajich J.E."/>
            <person name="Spatafora J.W."/>
            <person name="Visel A."/>
            <person name="Grigoriev I.V."/>
        </authorList>
    </citation>
    <scope>NUCLEOTIDE SEQUENCE [LARGE SCALE GENOMIC DNA]</scope>
    <source>
        <strain evidence="10 11">PL171</strain>
    </source>
</reference>
<dbReference type="SUPFAM" id="SSF55874">
    <property type="entry name" value="ATPase domain of HSP90 chaperone/DNA topoisomerase II/histidine kinase"/>
    <property type="match status" value="1"/>
</dbReference>
<evidence type="ECO:0000259" key="8">
    <source>
        <dbReference type="PROSITE" id="PS50109"/>
    </source>
</evidence>
<evidence type="ECO:0000256" key="2">
    <source>
        <dbReference type="ARBA" id="ARBA00012438"/>
    </source>
</evidence>
<feature type="compositionally biased region" description="Polar residues" evidence="7">
    <location>
        <begin position="555"/>
        <end position="572"/>
    </location>
</feature>
<evidence type="ECO:0000256" key="6">
    <source>
        <dbReference type="PROSITE-ProRule" id="PRU00169"/>
    </source>
</evidence>
<dbReference type="EC" id="2.7.13.3" evidence="2"/>
<dbReference type="InterPro" id="IPR003594">
    <property type="entry name" value="HATPase_dom"/>
</dbReference>
<evidence type="ECO:0000256" key="7">
    <source>
        <dbReference type="SAM" id="MobiDB-lite"/>
    </source>
</evidence>
<dbReference type="Gene3D" id="3.30.565.10">
    <property type="entry name" value="Histidine kinase-like ATPase, C-terminal domain"/>
    <property type="match status" value="1"/>
</dbReference>
<dbReference type="SMART" id="SM00387">
    <property type="entry name" value="HATPase_c"/>
    <property type="match status" value="1"/>
</dbReference>
<dbReference type="PROSITE" id="PS50110">
    <property type="entry name" value="RESPONSE_REGULATORY"/>
    <property type="match status" value="1"/>
</dbReference>
<comment type="caution">
    <text evidence="10">The sequence shown here is derived from an EMBL/GenBank/DDBJ whole genome shotgun (WGS) entry which is preliminary data.</text>
</comment>
<dbReference type="InterPro" id="IPR011006">
    <property type="entry name" value="CheY-like_superfamily"/>
</dbReference>
<dbReference type="InterPro" id="IPR005467">
    <property type="entry name" value="His_kinase_dom"/>
</dbReference>
<evidence type="ECO:0000259" key="9">
    <source>
        <dbReference type="PROSITE" id="PS50110"/>
    </source>
</evidence>
<evidence type="ECO:0000256" key="3">
    <source>
        <dbReference type="ARBA" id="ARBA00022553"/>
    </source>
</evidence>
<dbReference type="InterPro" id="IPR036890">
    <property type="entry name" value="HATPase_C_sf"/>
</dbReference>
<dbReference type="SUPFAM" id="SSF47384">
    <property type="entry name" value="Homodimeric domain of signal transducing histidine kinase"/>
    <property type="match status" value="1"/>
</dbReference>
<dbReference type="GO" id="GO:0005886">
    <property type="term" value="C:plasma membrane"/>
    <property type="evidence" value="ECO:0007669"/>
    <property type="project" value="TreeGrafter"/>
</dbReference>
<dbReference type="EMBL" id="MCFL01000074">
    <property type="protein sequence ID" value="ORZ30826.1"/>
    <property type="molecule type" value="Genomic_DNA"/>
</dbReference>
<dbReference type="InterPro" id="IPR036097">
    <property type="entry name" value="HisK_dim/P_sf"/>
</dbReference>
<keyword evidence="4" id="KW-0808">Transferase</keyword>
<keyword evidence="11" id="KW-1185">Reference proteome</keyword>
<dbReference type="PANTHER" id="PTHR43047">
    <property type="entry name" value="TWO-COMPONENT HISTIDINE PROTEIN KINASE"/>
    <property type="match status" value="1"/>
</dbReference>
<gene>
    <name evidence="10" type="ORF">BCR44DRAFT_1289615</name>
</gene>
<feature type="compositionally biased region" description="Polar residues" evidence="7">
    <location>
        <begin position="70"/>
        <end position="88"/>
    </location>
</feature>
<keyword evidence="3 6" id="KW-0597">Phosphoprotein</keyword>
<dbReference type="OrthoDB" id="60033at2759"/>
<dbReference type="CDD" id="cd17546">
    <property type="entry name" value="REC_hyHK_CKI1_RcsC-like"/>
    <property type="match status" value="1"/>
</dbReference>
<evidence type="ECO:0000313" key="11">
    <source>
        <dbReference type="Proteomes" id="UP000193411"/>
    </source>
</evidence>
<dbReference type="STRING" id="765915.A0A1Y2H8B2"/>
<dbReference type="Gene3D" id="3.40.50.2300">
    <property type="match status" value="1"/>
</dbReference>
<comment type="catalytic activity">
    <reaction evidence="1">
        <text>ATP + protein L-histidine = ADP + protein N-phospho-L-histidine.</text>
        <dbReference type="EC" id="2.7.13.3"/>
    </reaction>
</comment>
<dbReference type="SMART" id="SM00448">
    <property type="entry name" value="REC"/>
    <property type="match status" value="1"/>
</dbReference>
<feature type="domain" description="Histidine kinase" evidence="8">
    <location>
        <begin position="285"/>
        <end position="506"/>
    </location>
</feature>
<dbReference type="CDD" id="cd00082">
    <property type="entry name" value="HisKA"/>
    <property type="match status" value="1"/>
</dbReference>
<dbReference type="InterPro" id="IPR003661">
    <property type="entry name" value="HisK_dim/P_dom"/>
</dbReference>
<dbReference type="FunFam" id="3.30.565.10:FF:000010">
    <property type="entry name" value="Sensor histidine kinase RcsC"/>
    <property type="match status" value="1"/>
</dbReference>
<dbReference type="GO" id="GO:0009927">
    <property type="term" value="F:histidine phosphotransfer kinase activity"/>
    <property type="evidence" value="ECO:0007669"/>
    <property type="project" value="TreeGrafter"/>
</dbReference>
<dbReference type="Pfam" id="PF02518">
    <property type="entry name" value="HATPase_c"/>
    <property type="match status" value="1"/>
</dbReference>
<organism evidence="10 11">
    <name type="scientific">Catenaria anguillulae PL171</name>
    <dbReference type="NCBI Taxonomy" id="765915"/>
    <lineage>
        <taxon>Eukaryota</taxon>
        <taxon>Fungi</taxon>
        <taxon>Fungi incertae sedis</taxon>
        <taxon>Blastocladiomycota</taxon>
        <taxon>Blastocladiomycetes</taxon>
        <taxon>Blastocladiales</taxon>
        <taxon>Catenariaceae</taxon>
        <taxon>Catenaria</taxon>
    </lineage>
</organism>
<dbReference type="SMART" id="SM00388">
    <property type="entry name" value="HisKA"/>
    <property type="match status" value="1"/>
</dbReference>
<dbReference type="InterPro" id="IPR004358">
    <property type="entry name" value="Sig_transdc_His_kin-like_C"/>
</dbReference>
<dbReference type="InterPro" id="IPR001789">
    <property type="entry name" value="Sig_transdc_resp-reg_receiver"/>
</dbReference>
<feature type="region of interest" description="Disordered" evidence="7">
    <location>
        <begin position="52"/>
        <end position="107"/>
    </location>
</feature>
<feature type="modified residue" description="4-aspartylphosphate" evidence="6">
    <location>
        <position position="863"/>
    </location>
</feature>
<protein>
    <recommendedName>
        <fullName evidence="2">histidine kinase</fullName>
        <ecNumber evidence="2">2.7.13.3</ecNumber>
    </recommendedName>
</protein>
<evidence type="ECO:0000313" key="10">
    <source>
        <dbReference type="EMBL" id="ORZ30826.1"/>
    </source>
</evidence>
<accession>A0A1Y2H8B2</accession>
<dbReference type="PRINTS" id="PR00344">
    <property type="entry name" value="BCTRLSENSOR"/>
</dbReference>
<dbReference type="Pfam" id="PF00512">
    <property type="entry name" value="HisKA"/>
    <property type="match status" value="1"/>
</dbReference>
<proteinExistence type="predicted"/>
<keyword evidence="5" id="KW-0418">Kinase</keyword>
<evidence type="ECO:0000256" key="4">
    <source>
        <dbReference type="ARBA" id="ARBA00022679"/>
    </source>
</evidence>
<evidence type="ECO:0000256" key="5">
    <source>
        <dbReference type="ARBA" id="ARBA00022777"/>
    </source>
</evidence>
<dbReference type="CDD" id="cd16922">
    <property type="entry name" value="HATPase_EvgS-ArcB-TorS-like"/>
    <property type="match status" value="1"/>
</dbReference>
<dbReference type="PROSITE" id="PS50109">
    <property type="entry name" value="HIS_KIN"/>
    <property type="match status" value="1"/>
</dbReference>
<feature type="domain" description="Response regulatory" evidence="9">
    <location>
        <begin position="789"/>
        <end position="938"/>
    </location>
</feature>
<dbReference type="GO" id="GO:0000155">
    <property type="term" value="F:phosphorelay sensor kinase activity"/>
    <property type="evidence" value="ECO:0007669"/>
    <property type="project" value="InterPro"/>
</dbReference>
<dbReference type="Gene3D" id="1.10.287.130">
    <property type="match status" value="1"/>
</dbReference>
<dbReference type="Proteomes" id="UP000193411">
    <property type="component" value="Unassembled WGS sequence"/>
</dbReference>
<dbReference type="SUPFAM" id="SSF52172">
    <property type="entry name" value="CheY-like"/>
    <property type="match status" value="1"/>
</dbReference>
<name>A0A1Y2H8B2_9FUNG</name>
<dbReference type="PANTHER" id="PTHR43047:SF66">
    <property type="entry name" value="HISKA"/>
    <property type="match status" value="1"/>
</dbReference>
<evidence type="ECO:0000256" key="1">
    <source>
        <dbReference type="ARBA" id="ARBA00000085"/>
    </source>
</evidence>
<feature type="region of interest" description="Disordered" evidence="7">
    <location>
        <begin position="545"/>
        <end position="574"/>
    </location>
</feature>
<dbReference type="AlphaFoldDB" id="A0A1Y2H8B2"/>
<feature type="region of interest" description="Disordered" evidence="7">
    <location>
        <begin position="183"/>
        <end position="218"/>
    </location>
</feature>